<evidence type="ECO:0000313" key="2">
    <source>
        <dbReference type="Proteomes" id="UP000827872"/>
    </source>
</evidence>
<dbReference type="EMBL" id="CM037630">
    <property type="protein sequence ID" value="KAH7987210.1"/>
    <property type="molecule type" value="Genomic_DNA"/>
</dbReference>
<sequence>MQNTTRMLPSRGFSIILLYSCYSKRGGFSARGKRGGGERKMVLPDRIGIVKPSHFFGLSHSTGSSWILYQMVCKTLDMCLFSPNVAPRAPGRSCFKCWFGTEVYSSFGLPSRFKGTLGKINLFFY</sequence>
<name>A0ACB8E4A9_9SAUR</name>
<evidence type="ECO:0000313" key="1">
    <source>
        <dbReference type="EMBL" id="KAH7987210.1"/>
    </source>
</evidence>
<gene>
    <name evidence="1" type="ORF">K3G42_001903</name>
</gene>
<dbReference type="Proteomes" id="UP000827872">
    <property type="component" value="Linkage Group LG17"/>
</dbReference>
<comment type="caution">
    <text evidence="1">The sequence shown here is derived from an EMBL/GenBank/DDBJ whole genome shotgun (WGS) entry which is preliminary data.</text>
</comment>
<accession>A0ACB8E4A9</accession>
<keyword evidence="2" id="KW-1185">Reference proteome</keyword>
<organism evidence="1 2">
    <name type="scientific">Sphaerodactylus townsendi</name>
    <dbReference type="NCBI Taxonomy" id="933632"/>
    <lineage>
        <taxon>Eukaryota</taxon>
        <taxon>Metazoa</taxon>
        <taxon>Chordata</taxon>
        <taxon>Craniata</taxon>
        <taxon>Vertebrata</taxon>
        <taxon>Euteleostomi</taxon>
        <taxon>Lepidosauria</taxon>
        <taxon>Squamata</taxon>
        <taxon>Bifurcata</taxon>
        <taxon>Gekkota</taxon>
        <taxon>Sphaerodactylidae</taxon>
        <taxon>Sphaerodactylus</taxon>
    </lineage>
</organism>
<reference evidence="1" key="1">
    <citation type="submission" date="2021-08" db="EMBL/GenBank/DDBJ databases">
        <title>The first chromosome-level gecko genome reveals the dynamic sex chromosomes of Neotropical dwarf geckos (Sphaerodactylidae: Sphaerodactylus).</title>
        <authorList>
            <person name="Pinto B.J."/>
            <person name="Keating S.E."/>
            <person name="Gamble T."/>
        </authorList>
    </citation>
    <scope>NUCLEOTIDE SEQUENCE</scope>
    <source>
        <strain evidence="1">TG3544</strain>
    </source>
</reference>
<proteinExistence type="predicted"/>
<protein>
    <submittedName>
        <fullName evidence="1">Uncharacterized protein</fullName>
    </submittedName>
</protein>